<dbReference type="AlphaFoldDB" id="A0AAF3J6B2"/>
<keyword evidence="2" id="KW-1185">Reference proteome</keyword>
<dbReference type="WBParaSite" id="MBELARI_LOCUS18920">
    <property type="protein sequence ID" value="MBELARI_LOCUS18920"/>
    <property type="gene ID" value="MBELARI_LOCUS18920"/>
</dbReference>
<protein>
    <submittedName>
        <fullName evidence="3">Uncharacterized protein</fullName>
    </submittedName>
</protein>
<evidence type="ECO:0000313" key="3">
    <source>
        <dbReference type="WBParaSite" id="MBELARI_LOCUS18920"/>
    </source>
</evidence>
<organism evidence="2 3">
    <name type="scientific">Mesorhabditis belari</name>
    <dbReference type="NCBI Taxonomy" id="2138241"/>
    <lineage>
        <taxon>Eukaryota</taxon>
        <taxon>Metazoa</taxon>
        <taxon>Ecdysozoa</taxon>
        <taxon>Nematoda</taxon>
        <taxon>Chromadorea</taxon>
        <taxon>Rhabditida</taxon>
        <taxon>Rhabditina</taxon>
        <taxon>Rhabditomorpha</taxon>
        <taxon>Rhabditoidea</taxon>
        <taxon>Rhabditidae</taxon>
        <taxon>Mesorhabditinae</taxon>
        <taxon>Mesorhabditis</taxon>
    </lineage>
</organism>
<evidence type="ECO:0000256" key="1">
    <source>
        <dbReference type="SAM" id="MobiDB-lite"/>
    </source>
</evidence>
<evidence type="ECO:0000313" key="2">
    <source>
        <dbReference type="Proteomes" id="UP000887575"/>
    </source>
</evidence>
<proteinExistence type="predicted"/>
<dbReference type="Proteomes" id="UP000887575">
    <property type="component" value="Unassembled WGS sequence"/>
</dbReference>
<name>A0AAF3J6B2_9BILA</name>
<sequence length="76" mass="8056">MVYPILNPGTKKRLEGGFGNMAVAAAPQGRLRSAAARFFDYGSNCGQVLKSSSSSFSSRSINPGTHYGDSLEKLLS</sequence>
<reference evidence="3" key="1">
    <citation type="submission" date="2024-02" db="UniProtKB">
        <authorList>
            <consortium name="WormBaseParasite"/>
        </authorList>
    </citation>
    <scope>IDENTIFICATION</scope>
</reference>
<feature type="region of interest" description="Disordered" evidence="1">
    <location>
        <begin position="52"/>
        <end position="76"/>
    </location>
</feature>
<accession>A0AAF3J6B2</accession>